<dbReference type="InterPro" id="IPR013384">
    <property type="entry name" value="Flagell_FlgL"/>
</dbReference>
<dbReference type="AlphaFoldDB" id="A0A1G8YA22"/>
<organism evidence="6 7">
    <name type="scientific">Cryobacterium psychrotolerans</name>
    <dbReference type="NCBI Taxonomy" id="386301"/>
    <lineage>
        <taxon>Bacteria</taxon>
        <taxon>Bacillati</taxon>
        <taxon>Actinomycetota</taxon>
        <taxon>Actinomycetes</taxon>
        <taxon>Micrococcales</taxon>
        <taxon>Microbacteriaceae</taxon>
        <taxon>Cryobacterium</taxon>
    </lineage>
</organism>
<dbReference type="STRING" id="386301.SAMN05216282_10272"/>
<dbReference type="Proteomes" id="UP000198701">
    <property type="component" value="Unassembled WGS sequence"/>
</dbReference>
<dbReference type="EMBL" id="FNFU01000002">
    <property type="protein sequence ID" value="SDJ99576.1"/>
    <property type="molecule type" value="Genomic_DNA"/>
</dbReference>
<keyword evidence="6" id="KW-0966">Cell projection</keyword>
<accession>A0A1G8YA22</accession>
<dbReference type="GO" id="GO:0009424">
    <property type="term" value="C:bacterial-type flagellum hook"/>
    <property type="evidence" value="ECO:0007669"/>
    <property type="project" value="InterPro"/>
</dbReference>
<protein>
    <submittedName>
        <fullName evidence="6">Flagellar hook-associated protein 3 FlgL</fullName>
    </submittedName>
</protein>
<dbReference type="PANTHER" id="PTHR42792">
    <property type="entry name" value="FLAGELLIN"/>
    <property type="match status" value="1"/>
</dbReference>
<dbReference type="Pfam" id="PF00669">
    <property type="entry name" value="Flagellin_N"/>
    <property type="match status" value="1"/>
</dbReference>
<dbReference type="InterPro" id="IPR001029">
    <property type="entry name" value="Flagellin_N"/>
</dbReference>
<keyword evidence="7" id="KW-1185">Reference proteome</keyword>
<evidence type="ECO:0000256" key="1">
    <source>
        <dbReference type="ARBA" id="ARBA00004365"/>
    </source>
</evidence>
<keyword evidence="6" id="KW-0969">Cilium</keyword>
<keyword evidence="3" id="KW-0975">Bacterial flagellum</keyword>
<comment type="similarity">
    <text evidence="2">Belongs to the bacterial flagellin family.</text>
</comment>
<dbReference type="GO" id="GO:0005198">
    <property type="term" value="F:structural molecule activity"/>
    <property type="evidence" value="ECO:0007669"/>
    <property type="project" value="InterPro"/>
</dbReference>
<keyword evidence="6" id="KW-0282">Flagellum</keyword>
<comment type="subcellular location">
    <subcellularLocation>
        <location evidence="1">Bacterial flagellum</location>
    </subcellularLocation>
</comment>
<dbReference type="SUPFAM" id="SSF64518">
    <property type="entry name" value="Phase 1 flagellin"/>
    <property type="match status" value="1"/>
</dbReference>
<dbReference type="OrthoDB" id="9758307at2"/>
<proteinExistence type="inferred from homology"/>
<evidence type="ECO:0000313" key="7">
    <source>
        <dbReference type="Proteomes" id="UP000198701"/>
    </source>
</evidence>
<evidence type="ECO:0000313" key="6">
    <source>
        <dbReference type="EMBL" id="SDJ99576.1"/>
    </source>
</evidence>
<dbReference type="Pfam" id="PF00700">
    <property type="entry name" value="Flagellin_C"/>
    <property type="match status" value="1"/>
</dbReference>
<dbReference type="NCBIfam" id="TIGR02550">
    <property type="entry name" value="flagell_flgL"/>
    <property type="match status" value="1"/>
</dbReference>
<name>A0A1G8YA22_9MICO</name>
<dbReference type="GO" id="GO:0071973">
    <property type="term" value="P:bacterial-type flagellum-dependent cell motility"/>
    <property type="evidence" value="ECO:0007669"/>
    <property type="project" value="InterPro"/>
</dbReference>
<evidence type="ECO:0000256" key="3">
    <source>
        <dbReference type="ARBA" id="ARBA00023143"/>
    </source>
</evidence>
<dbReference type="Gene3D" id="1.20.1330.10">
    <property type="entry name" value="f41 fragment of flagellin, N-terminal domain"/>
    <property type="match status" value="1"/>
</dbReference>
<sequence length="296" mass="31374">MIARVTSHTQMRAAQRNLHDNMAQLAKLQDQASSLKAITRPSDNPTAAADAMKVRAELRATEQYGRNVDDGNGWMSTLDATLSAASATMNRVRDLTVQGANDGALSPAAKEAIAMELDGLRREILGQANTSYLGRSVFAGNSDTGVAFSGAPGYAHSGAPGSTVERRISPDTTVRVDADGAAVFGAGAGSVFALIDAIAADLRNGTNVGSRLTEIDARMSAMTTEHTRVGAQQEQIERAEESLMEQSGLLESQRAGIEDLDLGQVILDLKLQEVTYQAALAVTARVLQPTLMDFLR</sequence>
<evidence type="ECO:0000259" key="5">
    <source>
        <dbReference type="Pfam" id="PF00700"/>
    </source>
</evidence>
<feature type="domain" description="Flagellin C-terminal" evidence="5">
    <location>
        <begin position="213"/>
        <end position="291"/>
    </location>
</feature>
<reference evidence="6 7" key="1">
    <citation type="submission" date="2016-10" db="EMBL/GenBank/DDBJ databases">
        <authorList>
            <person name="de Groot N.N."/>
        </authorList>
    </citation>
    <scope>NUCLEOTIDE SEQUENCE [LARGE SCALE GENOMIC DNA]</scope>
    <source>
        <strain evidence="6 7">CGMCC 1.5382</strain>
    </source>
</reference>
<dbReference type="InterPro" id="IPR001492">
    <property type="entry name" value="Flagellin"/>
</dbReference>
<feature type="domain" description="Flagellin N-terminal" evidence="4">
    <location>
        <begin position="12"/>
        <end position="141"/>
    </location>
</feature>
<evidence type="ECO:0000259" key="4">
    <source>
        <dbReference type="Pfam" id="PF00669"/>
    </source>
</evidence>
<dbReference type="PANTHER" id="PTHR42792:SF1">
    <property type="entry name" value="FLAGELLAR HOOK-ASSOCIATED PROTEIN 3"/>
    <property type="match status" value="1"/>
</dbReference>
<dbReference type="InterPro" id="IPR046358">
    <property type="entry name" value="Flagellin_C"/>
</dbReference>
<evidence type="ECO:0000256" key="2">
    <source>
        <dbReference type="ARBA" id="ARBA00005709"/>
    </source>
</evidence>
<gene>
    <name evidence="6" type="ORF">SAMN05216282_10272</name>
</gene>